<evidence type="ECO:0000313" key="2">
    <source>
        <dbReference type="EMBL" id="MFC6041108.1"/>
    </source>
</evidence>
<accession>A0ABW1LCB4</accession>
<sequence length="205" mass="22443">MTKNFYIRWSFFIGGMMFLALGIALTIRGKLLGIAPWDVLHVGLFENFGLTIGMWSIGTGLLLVLGTSLYSKRWPPIGTWLNMILVGLFTDLFLWIMPVVSSPVVQTIFFVSGVGIMGFGVGMYIASNIGAGPRDSLMLILVEKTGWTVKRVRTLLEIVVALLGWLLGGPVGIGTIIVALTLGYIVHFTLNISRNWIAKLTVLTP</sequence>
<reference evidence="3" key="1">
    <citation type="journal article" date="2019" name="Int. J. Syst. Evol. Microbiol.">
        <title>The Global Catalogue of Microorganisms (GCM) 10K type strain sequencing project: providing services to taxonomists for standard genome sequencing and annotation.</title>
        <authorList>
            <consortium name="The Broad Institute Genomics Platform"/>
            <consortium name="The Broad Institute Genome Sequencing Center for Infectious Disease"/>
            <person name="Wu L."/>
            <person name="Ma J."/>
        </authorList>
    </citation>
    <scope>NUCLEOTIDE SEQUENCE [LARGE SCALE GENOMIC DNA]</scope>
    <source>
        <strain evidence="3">CCUG 54527</strain>
    </source>
</reference>
<evidence type="ECO:0000256" key="1">
    <source>
        <dbReference type="SAM" id="Phobius"/>
    </source>
</evidence>
<feature type="transmembrane region" description="Helical" evidence="1">
    <location>
        <begin position="48"/>
        <end position="71"/>
    </location>
</feature>
<dbReference type="RefSeq" id="WP_377735761.1">
    <property type="nucleotide sequence ID" value="NZ_JBHSRI010000025.1"/>
</dbReference>
<organism evidence="2 3">
    <name type="scientific">Paenisporosarcina macmurdoensis</name>
    <dbReference type="NCBI Taxonomy" id="212659"/>
    <lineage>
        <taxon>Bacteria</taxon>
        <taxon>Bacillati</taxon>
        <taxon>Bacillota</taxon>
        <taxon>Bacilli</taxon>
        <taxon>Bacillales</taxon>
        <taxon>Caryophanaceae</taxon>
        <taxon>Paenisporosarcina</taxon>
    </lineage>
</organism>
<gene>
    <name evidence="2" type="ORF">ACFPYN_16900</name>
</gene>
<dbReference type="InterPro" id="IPR038750">
    <property type="entry name" value="YczE/YyaS-like"/>
</dbReference>
<name>A0ABW1LCB4_9BACL</name>
<evidence type="ECO:0000313" key="3">
    <source>
        <dbReference type="Proteomes" id="UP001596170"/>
    </source>
</evidence>
<keyword evidence="3" id="KW-1185">Reference proteome</keyword>
<keyword evidence="1" id="KW-1133">Transmembrane helix</keyword>
<dbReference type="Proteomes" id="UP001596170">
    <property type="component" value="Unassembled WGS sequence"/>
</dbReference>
<feature type="transmembrane region" description="Helical" evidence="1">
    <location>
        <begin position="108"/>
        <end position="127"/>
    </location>
</feature>
<dbReference type="PANTHER" id="PTHR40078:SF1">
    <property type="entry name" value="INTEGRAL MEMBRANE PROTEIN"/>
    <property type="match status" value="1"/>
</dbReference>
<dbReference type="PANTHER" id="PTHR40078">
    <property type="entry name" value="INTEGRAL MEMBRANE PROTEIN-RELATED"/>
    <property type="match status" value="1"/>
</dbReference>
<dbReference type="EMBL" id="JBHSRI010000025">
    <property type="protein sequence ID" value="MFC6041108.1"/>
    <property type="molecule type" value="Genomic_DNA"/>
</dbReference>
<feature type="transmembrane region" description="Helical" evidence="1">
    <location>
        <begin position="6"/>
        <end position="27"/>
    </location>
</feature>
<dbReference type="Pfam" id="PF19700">
    <property type="entry name" value="DUF6198"/>
    <property type="match status" value="1"/>
</dbReference>
<proteinExistence type="predicted"/>
<keyword evidence="1" id="KW-0472">Membrane</keyword>
<feature type="transmembrane region" description="Helical" evidence="1">
    <location>
        <begin position="77"/>
        <end position="96"/>
    </location>
</feature>
<comment type="caution">
    <text evidence="2">The sequence shown here is derived from an EMBL/GenBank/DDBJ whole genome shotgun (WGS) entry which is preliminary data.</text>
</comment>
<feature type="transmembrane region" description="Helical" evidence="1">
    <location>
        <begin position="158"/>
        <end position="186"/>
    </location>
</feature>
<protein>
    <submittedName>
        <fullName evidence="2">YitT family protein</fullName>
    </submittedName>
</protein>
<keyword evidence="1" id="KW-0812">Transmembrane</keyword>